<sequence>MSALAKLEQLVETIPDIINGINEEEFNKKAKPEKWSKKEILGHLCDSAANNHVRFMKIVLAEEPVHIEGYKQDKLVSMHDYQNNYTKTELAALWKQLNRQICYIMRNASKEDYDKSCILPDGTAVTLGWLFNDYIDHLLHHMKQIQEAA</sequence>
<organism evidence="2 3">
    <name type="scientific">Gordoniibacillus kamchatkensis</name>
    <dbReference type="NCBI Taxonomy" id="1590651"/>
    <lineage>
        <taxon>Bacteria</taxon>
        <taxon>Bacillati</taxon>
        <taxon>Bacillota</taxon>
        <taxon>Bacilli</taxon>
        <taxon>Bacillales</taxon>
        <taxon>Paenibacillaceae</taxon>
        <taxon>Gordoniibacillus</taxon>
    </lineage>
</organism>
<reference evidence="2 3" key="1">
    <citation type="submission" date="2014-12" db="EMBL/GenBank/DDBJ databases">
        <title>Draft genome sequence of Paenibacillus kamchatkensis strain B-2647.</title>
        <authorList>
            <person name="Karlyshev A.V."/>
            <person name="Kudryashova E.B."/>
        </authorList>
    </citation>
    <scope>NUCLEOTIDE SEQUENCE [LARGE SCALE GENOMIC DNA]</scope>
    <source>
        <strain evidence="2 3">VKM B-2647</strain>
    </source>
</reference>
<evidence type="ECO:0000313" key="2">
    <source>
        <dbReference type="EMBL" id="KIL42260.1"/>
    </source>
</evidence>
<accession>A0ABR5AMS2</accession>
<dbReference type="InterPro" id="IPR024775">
    <property type="entry name" value="DinB-like"/>
</dbReference>
<dbReference type="Proteomes" id="UP000031967">
    <property type="component" value="Unassembled WGS sequence"/>
</dbReference>
<evidence type="ECO:0000313" key="3">
    <source>
        <dbReference type="Proteomes" id="UP000031967"/>
    </source>
</evidence>
<dbReference type="Gene3D" id="1.20.120.450">
    <property type="entry name" value="dinb family like domain"/>
    <property type="match status" value="1"/>
</dbReference>
<keyword evidence="3" id="KW-1185">Reference proteome</keyword>
<evidence type="ECO:0000259" key="1">
    <source>
        <dbReference type="Pfam" id="PF12867"/>
    </source>
</evidence>
<feature type="domain" description="DinB-like" evidence="1">
    <location>
        <begin position="12"/>
        <end position="145"/>
    </location>
</feature>
<gene>
    <name evidence="2" type="ORF">SD70_01620</name>
</gene>
<protein>
    <recommendedName>
        <fullName evidence="1">DinB-like domain-containing protein</fullName>
    </recommendedName>
</protein>
<proteinExistence type="predicted"/>
<comment type="caution">
    <text evidence="2">The sequence shown here is derived from an EMBL/GenBank/DDBJ whole genome shotgun (WGS) entry which is preliminary data.</text>
</comment>
<dbReference type="EMBL" id="JXAK01000002">
    <property type="protein sequence ID" value="KIL42260.1"/>
    <property type="molecule type" value="Genomic_DNA"/>
</dbReference>
<name>A0ABR5AMS2_9BACL</name>
<dbReference type="InterPro" id="IPR034660">
    <property type="entry name" value="DinB/YfiT-like"/>
</dbReference>
<dbReference type="Pfam" id="PF12867">
    <property type="entry name" value="DinB_2"/>
    <property type="match status" value="1"/>
</dbReference>
<dbReference type="RefSeq" id="WP_041045007.1">
    <property type="nucleotide sequence ID" value="NZ_JXAK01000002.1"/>
</dbReference>
<dbReference type="SUPFAM" id="SSF109854">
    <property type="entry name" value="DinB/YfiT-like putative metalloenzymes"/>
    <property type="match status" value="1"/>
</dbReference>